<dbReference type="InterPro" id="IPR036915">
    <property type="entry name" value="Cyclin-like_sf"/>
</dbReference>
<dbReference type="Gene3D" id="1.10.472.10">
    <property type="entry name" value="Cyclin-like"/>
    <property type="match status" value="1"/>
</dbReference>
<evidence type="ECO:0000313" key="2">
    <source>
        <dbReference type="Proteomes" id="UP001345219"/>
    </source>
</evidence>
<dbReference type="EMBL" id="JAXIOK010000016">
    <property type="protein sequence ID" value="KAK4752327.1"/>
    <property type="molecule type" value="Genomic_DNA"/>
</dbReference>
<evidence type="ECO:0000313" key="1">
    <source>
        <dbReference type="EMBL" id="KAK4752327.1"/>
    </source>
</evidence>
<comment type="caution">
    <text evidence="1">The sequence shown here is derived from an EMBL/GenBank/DDBJ whole genome shotgun (WGS) entry which is preliminary data.</text>
</comment>
<keyword evidence="2" id="KW-1185">Reference proteome</keyword>
<protein>
    <recommendedName>
        <fullName evidence="3">Cyclin N-terminal domain-containing protein</fullName>
    </recommendedName>
</protein>
<proteinExistence type="predicted"/>
<evidence type="ECO:0008006" key="3">
    <source>
        <dbReference type="Google" id="ProtNLM"/>
    </source>
</evidence>
<dbReference type="AlphaFoldDB" id="A0AAN7PP66"/>
<sequence>MAIEQSPLRRARNRAVGFLIEAAQQLEVSPVLKYTALSLFACRFWPSLIRSQEHNSNIHWLLQPIQESNLQLFALISLWISSKIHNSKALMLKRLKAWGDKVITDQHFTKRDFSEAVLNFEIGNAKTSFMCLEELFYQFRLEVAQVGKHLNFEACMDLMDLLYEEETMMLHCSSSNLAASILVTCYLITVPKQKWEFPVLSWGLLSAVEFSTACEEEEIMELVKSQLQKLNGGWQEHT</sequence>
<name>A0AAN7PP66_9MYRT</name>
<dbReference type="Proteomes" id="UP001345219">
    <property type="component" value="Chromosome 16"/>
</dbReference>
<gene>
    <name evidence="1" type="ORF">SAY87_021125</name>
</gene>
<reference evidence="1 2" key="1">
    <citation type="journal article" date="2023" name="Hortic Res">
        <title>Pangenome of water caltrop reveals structural variations and asymmetric subgenome divergence after allopolyploidization.</title>
        <authorList>
            <person name="Zhang X."/>
            <person name="Chen Y."/>
            <person name="Wang L."/>
            <person name="Yuan Y."/>
            <person name="Fang M."/>
            <person name="Shi L."/>
            <person name="Lu R."/>
            <person name="Comes H.P."/>
            <person name="Ma Y."/>
            <person name="Chen Y."/>
            <person name="Huang G."/>
            <person name="Zhou Y."/>
            <person name="Zheng Z."/>
            <person name="Qiu Y."/>
        </authorList>
    </citation>
    <scope>NUCLEOTIDE SEQUENCE [LARGE SCALE GENOMIC DNA]</scope>
    <source>
        <tissue evidence="1">Roots</tissue>
    </source>
</reference>
<organism evidence="1 2">
    <name type="scientific">Trapa incisa</name>
    <dbReference type="NCBI Taxonomy" id="236973"/>
    <lineage>
        <taxon>Eukaryota</taxon>
        <taxon>Viridiplantae</taxon>
        <taxon>Streptophyta</taxon>
        <taxon>Embryophyta</taxon>
        <taxon>Tracheophyta</taxon>
        <taxon>Spermatophyta</taxon>
        <taxon>Magnoliopsida</taxon>
        <taxon>eudicotyledons</taxon>
        <taxon>Gunneridae</taxon>
        <taxon>Pentapetalae</taxon>
        <taxon>rosids</taxon>
        <taxon>malvids</taxon>
        <taxon>Myrtales</taxon>
        <taxon>Lythraceae</taxon>
        <taxon>Trapa</taxon>
    </lineage>
</organism>
<dbReference type="SUPFAM" id="SSF47954">
    <property type="entry name" value="Cyclin-like"/>
    <property type="match status" value="1"/>
</dbReference>
<accession>A0AAN7PP66</accession>